<reference evidence="1 2" key="1">
    <citation type="submission" date="2019-11" db="EMBL/GenBank/DDBJ databases">
        <title>Draft Genome Sequence of Plant Growth-Promoting Rhizosphere-Associated Bacteria.</title>
        <authorList>
            <person name="Vasilyev I.Y."/>
            <person name="Radchenko V."/>
            <person name="Ilnitskaya E.V."/>
        </authorList>
    </citation>
    <scope>NUCLEOTIDE SEQUENCE [LARGE SCALE GENOMIC DNA]</scope>
    <source>
        <strain evidence="1 2">VRA_07sq_f</strain>
    </source>
</reference>
<comment type="caution">
    <text evidence="1">The sequence shown here is derived from an EMBL/GenBank/DDBJ whole genome shotgun (WGS) entry which is preliminary data.</text>
</comment>
<accession>A0A844EJC6</accession>
<gene>
    <name evidence="1" type="ORF">GKC44_00320</name>
</gene>
<dbReference type="Proteomes" id="UP000491237">
    <property type="component" value="Unassembled WGS sequence"/>
</dbReference>
<dbReference type="RefSeq" id="WP_343509595.1">
    <property type="nucleotide sequence ID" value="NZ_JBAPMB010000018.1"/>
</dbReference>
<sequence length="208" mass="23854">MKLIDYMPEYYDGVKEMVELLNSEQPTFDKQVDLMTRLLLNGFVMKADSQGLSIMEYELKIPTDLSKSLENRRYDILMRILPPHPITIKYFRELLKSFEISVDVEVDAVKDVLQAIAKYDDISKDQMDRLKYLLNVYVPANIDWSILTTADADSQLSLFIGVGSTYSVETSTNVKLNEEAESRLPVYIGVVHQFVIETENKAKEGQVI</sequence>
<dbReference type="EMBL" id="WKKY01000002">
    <property type="protein sequence ID" value="MSE19730.1"/>
    <property type="molecule type" value="Genomic_DNA"/>
</dbReference>
<proteinExistence type="predicted"/>
<evidence type="ECO:0000313" key="1">
    <source>
        <dbReference type="EMBL" id="MSE19730.1"/>
    </source>
</evidence>
<dbReference type="AlphaFoldDB" id="A0A844EJC6"/>
<evidence type="ECO:0000313" key="2">
    <source>
        <dbReference type="Proteomes" id="UP000491237"/>
    </source>
</evidence>
<dbReference type="Pfam" id="PF10076">
    <property type="entry name" value="Phage_Mu_Gp48"/>
    <property type="match status" value="1"/>
</dbReference>
<organism evidence="1 2">
    <name type="scientific">Lentilactobacillus parabuchneri</name>
    <dbReference type="NCBI Taxonomy" id="152331"/>
    <lineage>
        <taxon>Bacteria</taxon>
        <taxon>Bacillati</taxon>
        <taxon>Bacillota</taxon>
        <taxon>Bacilli</taxon>
        <taxon>Lactobacillales</taxon>
        <taxon>Lactobacillaceae</taxon>
        <taxon>Lentilactobacillus</taxon>
    </lineage>
</organism>
<protein>
    <submittedName>
        <fullName evidence="1">DUF2313 domain-containing protein</fullName>
    </submittedName>
</protein>
<dbReference type="InterPro" id="IPR018755">
    <property type="entry name" value="Phage_Mu_Gp48"/>
</dbReference>
<name>A0A844EJC6_9LACO</name>